<keyword evidence="2" id="KW-1185">Reference proteome</keyword>
<proteinExistence type="predicted"/>
<accession>A0ABM5P132</accession>
<dbReference type="RefSeq" id="WP_024070925.1">
    <property type="nucleotide sequence ID" value="NC_023062.1"/>
</dbReference>
<evidence type="ECO:0008006" key="3">
    <source>
        <dbReference type="Google" id="ProtNLM"/>
    </source>
</evidence>
<dbReference type="Proteomes" id="UP000018745">
    <property type="component" value="Chromosome"/>
</dbReference>
<sequence>MHLTAIGDSVDKEGAVKFERPNVKVNVNYILDKRNEAGLGTEIGKIGDVWKGNKTGQIYRDKFFYTEPDFGWISNIKDANKIKSKVSGIGWKIIKNNGDPIIAGKDGITWKDLRENPSWANSNQEDLKKEKEIRIQRVPYYETRDKDGSTQIIDLSEGTCVVNIGEVGSKDVYLVIGFAQGSGKNEGNGKYRLSWENADKNFLVKNYGCKNLPLHKGSKLRLRPDWSWNTGEGNWSARKDSMIVLGNDSGIIQIGGDEERPIVAVALGLVVNKAQIIKERDENGWMKILNDGDDMWKGRSWVGQITTCLNTTGDSEIQVRFEKCWGKQGRIDAIKKYKANVKLTYSYKLKK</sequence>
<evidence type="ECO:0000313" key="2">
    <source>
        <dbReference type="Proteomes" id="UP000018745"/>
    </source>
</evidence>
<gene>
    <name evidence="1" type="ORF">OVS_00660</name>
</gene>
<name>A0ABM5P132_9MOLU</name>
<dbReference type="EMBL" id="CP006935">
    <property type="protein sequence ID" value="AHC40122.1"/>
    <property type="molecule type" value="Genomic_DNA"/>
</dbReference>
<protein>
    <recommendedName>
        <fullName evidence="3">DUF31 domain-containing protein</fullName>
    </recommendedName>
</protein>
<reference evidence="1 2" key="1">
    <citation type="journal article" date="2014" name="Genome Announc.">
        <title>Complete Genome Sequence of Mycoplasma ovis Strain Michigan, a Hemoplasma of Sheep with Two Distinct 16S rRNA Genes.</title>
        <authorList>
            <person name="Deshuillers P.L."/>
            <person name="Santos A.P."/>
            <person name="do Nascimento N.C."/>
            <person name="Hampel J.A."/>
            <person name="Bergin I.L."/>
            <person name="Dyson M.C."/>
            <person name="Messick J.B."/>
        </authorList>
    </citation>
    <scope>NUCLEOTIDE SEQUENCE [LARGE SCALE GENOMIC DNA]</scope>
    <source>
        <strain evidence="1 2">Michigan</strain>
    </source>
</reference>
<organism evidence="1 2">
    <name type="scientific">Mycoplasma ovis str. Michigan</name>
    <dbReference type="NCBI Taxonomy" id="1415773"/>
    <lineage>
        <taxon>Bacteria</taxon>
        <taxon>Bacillati</taxon>
        <taxon>Mycoplasmatota</taxon>
        <taxon>Mollicutes</taxon>
        <taxon>Mycoplasmataceae</taxon>
        <taxon>Mycoplasma</taxon>
    </lineage>
</organism>
<evidence type="ECO:0000313" key="1">
    <source>
        <dbReference type="EMBL" id="AHC40122.1"/>
    </source>
</evidence>